<keyword evidence="5" id="KW-0049">Antioxidant</keyword>
<evidence type="ECO:0000256" key="8">
    <source>
        <dbReference type="ARBA" id="ARBA00023078"/>
    </source>
</evidence>
<evidence type="ECO:0000256" key="6">
    <source>
        <dbReference type="ARBA" id="ARBA00022946"/>
    </source>
</evidence>
<accession>A0A239GJB2</accession>
<dbReference type="Pfam" id="PF00578">
    <property type="entry name" value="AhpC-TSA"/>
    <property type="match status" value="1"/>
</dbReference>
<dbReference type="FunFam" id="3.40.30.10:FF:000122">
    <property type="entry name" value="Peroxiredoxin Q chloroplastic"/>
    <property type="match status" value="1"/>
</dbReference>
<dbReference type="SUPFAM" id="SSF52833">
    <property type="entry name" value="Thioredoxin-like"/>
    <property type="match status" value="1"/>
</dbReference>
<evidence type="ECO:0000256" key="10">
    <source>
        <dbReference type="ARBA" id="ARBA00023284"/>
    </source>
</evidence>
<comment type="similarity">
    <text evidence="12">Belongs to the peroxiredoxin family. BCP/PrxQ subfamily.</text>
</comment>
<dbReference type="PROSITE" id="PS51352">
    <property type="entry name" value="THIOREDOXIN_2"/>
    <property type="match status" value="1"/>
</dbReference>
<comment type="subcellular location">
    <subcellularLocation>
        <location evidence="15">Thylakoid</location>
    </subcellularLocation>
</comment>
<evidence type="ECO:0000256" key="1">
    <source>
        <dbReference type="ARBA" id="ARBA00003330"/>
    </source>
</evidence>
<keyword evidence="4" id="KW-0575">Peroxidase</keyword>
<evidence type="ECO:0000256" key="7">
    <source>
        <dbReference type="ARBA" id="ARBA00023002"/>
    </source>
</evidence>
<comment type="function">
    <text evidence="1">Thiol-specific peroxidase that catalyzes the reduction of hydrogen peroxide and organic hydroperoxides to water and alcohols, respectively. Plays a role in cell protection against oxidative stress by detoxifying peroxides and as sensor of hydrogen peroxide-mediated signaling events.</text>
</comment>
<evidence type="ECO:0000256" key="4">
    <source>
        <dbReference type="ARBA" id="ARBA00022559"/>
    </source>
</evidence>
<dbReference type="GO" id="GO:0009579">
    <property type="term" value="C:thylakoid"/>
    <property type="evidence" value="ECO:0007669"/>
    <property type="project" value="UniProtKB-SubCell"/>
</dbReference>
<dbReference type="PANTHER" id="PTHR42801:SF4">
    <property type="entry name" value="AHPC_TSA FAMILY PROTEIN"/>
    <property type="match status" value="1"/>
</dbReference>
<evidence type="ECO:0000256" key="5">
    <source>
        <dbReference type="ARBA" id="ARBA00022862"/>
    </source>
</evidence>
<evidence type="ECO:0000256" key="15">
    <source>
        <dbReference type="ARBA" id="ARBA00060385"/>
    </source>
</evidence>
<evidence type="ECO:0000256" key="16">
    <source>
        <dbReference type="PIRSR" id="PIRSR000239-1"/>
    </source>
</evidence>
<evidence type="ECO:0000313" key="19">
    <source>
        <dbReference type="Proteomes" id="UP000198393"/>
    </source>
</evidence>
<comment type="subunit">
    <text evidence="2">Monomer.</text>
</comment>
<dbReference type="InterPro" id="IPR050924">
    <property type="entry name" value="Peroxiredoxin_BCP/PrxQ"/>
</dbReference>
<gene>
    <name evidence="18" type="ORF">SAMN05421640_0859</name>
</gene>
<keyword evidence="7" id="KW-0560">Oxidoreductase</keyword>
<dbReference type="GO" id="GO:0005737">
    <property type="term" value="C:cytoplasm"/>
    <property type="evidence" value="ECO:0007669"/>
    <property type="project" value="TreeGrafter"/>
</dbReference>
<feature type="domain" description="Thioredoxin" evidence="17">
    <location>
        <begin position="2"/>
        <end position="149"/>
    </location>
</feature>
<keyword evidence="6" id="KW-0809">Transit peptide</keyword>
<dbReference type="EC" id="1.11.1.24" evidence="3"/>
<dbReference type="AlphaFoldDB" id="A0A239GJB2"/>
<organism evidence="18 19">
    <name type="scientific">Ekhidna lutea</name>
    <dbReference type="NCBI Taxonomy" id="447679"/>
    <lineage>
        <taxon>Bacteria</taxon>
        <taxon>Pseudomonadati</taxon>
        <taxon>Bacteroidota</taxon>
        <taxon>Cytophagia</taxon>
        <taxon>Cytophagales</taxon>
        <taxon>Reichenbachiellaceae</taxon>
        <taxon>Ekhidna</taxon>
    </lineage>
</organism>
<proteinExistence type="inferred from homology"/>
<dbReference type="PIRSF" id="PIRSF000239">
    <property type="entry name" value="AHPC"/>
    <property type="match status" value="1"/>
</dbReference>
<dbReference type="InterPro" id="IPR000866">
    <property type="entry name" value="AhpC/TSA"/>
</dbReference>
<dbReference type="EMBL" id="FZPD01000002">
    <property type="protein sequence ID" value="SNS68868.1"/>
    <property type="molecule type" value="Genomic_DNA"/>
</dbReference>
<dbReference type="InterPro" id="IPR036249">
    <property type="entry name" value="Thioredoxin-like_sf"/>
</dbReference>
<keyword evidence="19" id="KW-1185">Reference proteome</keyword>
<dbReference type="InterPro" id="IPR013766">
    <property type="entry name" value="Thioredoxin_domain"/>
</dbReference>
<evidence type="ECO:0000256" key="2">
    <source>
        <dbReference type="ARBA" id="ARBA00011245"/>
    </source>
</evidence>
<dbReference type="InterPro" id="IPR024706">
    <property type="entry name" value="Peroxiredoxin_AhpC-typ"/>
</dbReference>
<evidence type="ECO:0000256" key="12">
    <source>
        <dbReference type="ARBA" id="ARBA00038489"/>
    </source>
</evidence>
<dbReference type="GO" id="GO:0045454">
    <property type="term" value="P:cell redox homeostasis"/>
    <property type="evidence" value="ECO:0007669"/>
    <property type="project" value="TreeGrafter"/>
</dbReference>
<evidence type="ECO:0000256" key="9">
    <source>
        <dbReference type="ARBA" id="ARBA00023157"/>
    </source>
</evidence>
<reference evidence="18 19" key="1">
    <citation type="submission" date="2017-06" db="EMBL/GenBank/DDBJ databases">
        <authorList>
            <person name="Kim H.J."/>
            <person name="Triplett B.A."/>
        </authorList>
    </citation>
    <scope>NUCLEOTIDE SEQUENCE [LARGE SCALE GENOMIC DNA]</scope>
    <source>
        <strain evidence="18 19">DSM 19307</strain>
    </source>
</reference>
<comment type="catalytic activity">
    <reaction evidence="14">
        <text>a hydroperoxide + [thioredoxin]-dithiol = an alcohol + [thioredoxin]-disulfide + H2O</text>
        <dbReference type="Rhea" id="RHEA:62620"/>
        <dbReference type="Rhea" id="RHEA-COMP:10698"/>
        <dbReference type="Rhea" id="RHEA-COMP:10700"/>
        <dbReference type="ChEBI" id="CHEBI:15377"/>
        <dbReference type="ChEBI" id="CHEBI:29950"/>
        <dbReference type="ChEBI" id="CHEBI:30879"/>
        <dbReference type="ChEBI" id="CHEBI:35924"/>
        <dbReference type="ChEBI" id="CHEBI:50058"/>
        <dbReference type="EC" id="1.11.1.24"/>
    </reaction>
</comment>
<evidence type="ECO:0000259" key="17">
    <source>
        <dbReference type="PROSITE" id="PS51352"/>
    </source>
</evidence>
<evidence type="ECO:0000256" key="13">
    <source>
        <dbReference type="ARBA" id="ARBA00042639"/>
    </source>
</evidence>
<protein>
    <recommendedName>
        <fullName evidence="3">thioredoxin-dependent peroxiredoxin</fullName>
        <ecNumber evidence="3">1.11.1.24</ecNumber>
    </recommendedName>
    <alternativeName>
        <fullName evidence="11">Thioredoxin peroxidase</fullName>
    </alternativeName>
    <alternativeName>
        <fullName evidence="13">Thioredoxin-dependent peroxiredoxin Bcp</fullName>
    </alternativeName>
</protein>
<dbReference type="Gene3D" id="3.40.30.10">
    <property type="entry name" value="Glutaredoxin"/>
    <property type="match status" value="1"/>
</dbReference>
<dbReference type="OrthoDB" id="9812811at2"/>
<dbReference type="RefSeq" id="WP_089355634.1">
    <property type="nucleotide sequence ID" value="NZ_FZPD01000002.1"/>
</dbReference>
<evidence type="ECO:0000313" key="18">
    <source>
        <dbReference type="EMBL" id="SNS68868.1"/>
    </source>
</evidence>
<evidence type="ECO:0000256" key="3">
    <source>
        <dbReference type="ARBA" id="ARBA00013017"/>
    </source>
</evidence>
<keyword evidence="10" id="KW-0676">Redox-active center</keyword>
<name>A0A239GJB2_EKHLU</name>
<dbReference type="GO" id="GO:0034599">
    <property type="term" value="P:cellular response to oxidative stress"/>
    <property type="evidence" value="ECO:0007669"/>
    <property type="project" value="TreeGrafter"/>
</dbReference>
<evidence type="ECO:0000256" key="11">
    <source>
        <dbReference type="ARBA" id="ARBA00032824"/>
    </source>
</evidence>
<dbReference type="CDD" id="cd03017">
    <property type="entry name" value="PRX_BCP"/>
    <property type="match status" value="1"/>
</dbReference>
<keyword evidence="9" id="KW-1015">Disulfide bond</keyword>
<dbReference type="GO" id="GO:0008379">
    <property type="term" value="F:thioredoxin peroxidase activity"/>
    <property type="evidence" value="ECO:0007669"/>
    <property type="project" value="TreeGrafter"/>
</dbReference>
<feature type="active site" description="Cysteine sulfenic acid (-SOH) intermediate; for peroxidase activity" evidence="16">
    <location>
        <position position="45"/>
    </location>
</feature>
<dbReference type="Proteomes" id="UP000198393">
    <property type="component" value="Unassembled WGS sequence"/>
</dbReference>
<evidence type="ECO:0000256" key="14">
    <source>
        <dbReference type="ARBA" id="ARBA00049091"/>
    </source>
</evidence>
<keyword evidence="8" id="KW-0793">Thylakoid</keyword>
<sequence>MLQKGELIPDLTLEDQDGKMVSFHDYKGKQPLVIYFYPKDNTRVCTQQACSFRDNYEDFKAAGAEVIGISKDSPESHKKVANRRELPFKLLSDPKKEAQKAFKVSSILGLLPGRATFVVNKEGIIIHTFRAEFQSEPHIKGALKVLNEQ</sequence>
<dbReference type="PANTHER" id="PTHR42801">
    <property type="entry name" value="THIOREDOXIN-DEPENDENT PEROXIDE REDUCTASE"/>
    <property type="match status" value="1"/>
</dbReference>